<sequence>MRLLTPAGRRLSASEAVERLAKSGVLFLDQATVADVRSFLRDWTEPYRHPHENSPGITVIHSTPFRDGENNAGFTSRSLPLHTDRAHVAAQPAIVGCLYTAQARTGGESLLLDGVRVIKAAMERRLLADAGNVVLLAPGHPWLPVITTGRGSALWRIRYRSDALARPHAATVRAKPLLNLLHELPPPDGYAFAGGQGYLIHNLRVLHGRRAFSGDRRAVRVLATVTRSSGYAYLNEGFHLPAGTPATSRTDIARVETPHPADRADGGPA</sequence>
<gene>
    <name evidence="7" type="ORF">BJ992_005360</name>
</gene>
<comment type="caution">
    <text evidence="7">The sequence shown here is derived from an EMBL/GenBank/DDBJ whole genome shotgun (WGS) entry which is preliminary data.</text>
</comment>
<organism evidence="7 8">
    <name type="scientific">Sphaerisporangium rubeum</name>
    <dbReference type="NCBI Taxonomy" id="321317"/>
    <lineage>
        <taxon>Bacteria</taxon>
        <taxon>Bacillati</taxon>
        <taxon>Actinomycetota</taxon>
        <taxon>Actinomycetes</taxon>
        <taxon>Streptosporangiales</taxon>
        <taxon>Streptosporangiaceae</taxon>
        <taxon>Sphaerisporangium</taxon>
    </lineage>
</organism>
<dbReference type="PANTHER" id="PTHR10696">
    <property type="entry name" value="GAMMA-BUTYROBETAINE HYDROXYLASE-RELATED"/>
    <property type="match status" value="1"/>
</dbReference>
<evidence type="ECO:0000259" key="6">
    <source>
        <dbReference type="Pfam" id="PF02668"/>
    </source>
</evidence>
<evidence type="ECO:0000256" key="3">
    <source>
        <dbReference type="ARBA" id="ARBA00023004"/>
    </source>
</evidence>
<feature type="region of interest" description="Disordered" evidence="5">
    <location>
        <begin position="245"/>
        <end position="269"/>
    </location>
</feature>
<dbReference type="AlphaFoldDB" id="A0A7X0IJL9"/>
<dbReference type="PANTHER" id="PTHR10696:SF56">
    <property type="entry name" value="TAUD_TFDA-LIKE DOMAIN-CONTAINING PROTEIN"/>
    <property type="match status" value="1"/>
</dbReference>
<evidence type="ECO:0000256" key="5">
    <source>
        <dbReference type="SAM" id="MobiDB-lite"/>
    </source>
</evidence>
<dbReference type="InterPro" id="IPR050411">
    <property type="entry name" value="AlphaKG_dependent_hydroxylases"/>
</dbReference>
<keyword evidence="4" id="KW-0045">Antibiotic biosynthesis</keyword>
<dbReference type="SUPFAM" id="SSF51197">
    <property type="entry name" value="Clavaminate synthase-like"/>
    <property type="match status" value="1"/>
</dbReference>
<evidence type="ECO:0000256" key="2">
    <source>
        <dbReference type="ARBA" id="ARBA00023002"/>
    </source>
</evidence>
<keyword evidence="2" id="KW-0560">Oxidoreductase</keyword>
<name>A0A7X0IJL9_9ACTN</name>
<keyword evidence="3" id="KW-0408">Iron</keyword>
<dbReference type="Gene3D" id="3.60.130.10">
    <property type="entry name" value="Clavaminate synthase-like"/>
    <property type="match status" value="1"/>
</dbReference>
<evidence type="ECO:0000313" key="8">
    <source>
        <dbReference type="Proteomes" id="UP000555564"/>
    </source>
</evidence>
<keyword evidence="8" id="KW-1185">Reference proteome</keyword>
<evidence type="ECO:0000256" key="1">
    <source>
        <dbReference type="ARBA" id="ARBA00001954"/>
    </source>
</evidence>
<dbReference type="InterPro" id="IPR003819">
    <property type="entry name" value="TauD/TfdA-like"/>
</dbReference>
<comment type="cofactor">
    <cofactor evidence="1">
        <name>Fe(2+)</name>
        <dbReference type="ChEBI" id="CHEBI:29033"/>
    </cofactor>
</comment>
<protein>
    <recommendedName>
        <fullName evidence="6">TauD/TfdA-like domain-containing protein</fullName>
    </recommendedName>
</protein>
<dbReference type="Pfam" id="PF02668">
    <property type="entry name" value="TauD"/>
    <property type="match status" value="1"/>
</dbReference>
<dbReference type="GO" id="GO:0016491">
    <property type="term" value="F:oxidoreductase activity"/>
    <property type="evidence" value="ECO:0007669"/>
    <property type="project" value="UniProtKB-KW"/>
</dbReference>
<dbReference type="GO" id="GO:0017000">
    <property type="term" value="P:antibiotic biosynthetic process"/>
    <property type="evidence" value="ECO:0007669"/>
    <property type="project" value="UniProtKB-KW"/>
</dbReference>
<dbReference type="EMBL" id="JACHIU010000001">
    <property type="protein sequence ID" value="MBB6475929.1"/>
    <property type="molecule type" value="Genomic_DNA"/>
</dbReference>
<feature type="domain" description="TauD/TfdA-like" evidence="6">
    <location>
        <begin position="15"/>
        <end position="120"/>
    </location>
</feature>
<dbReference type="InterPro" id="IPR042098">
    <property type="entry name" value="TauD-like_sf"/>
</dbReference>
<dbReference type="Proteomes" id="UP000555564">
    <property type="component" value="Unassembled WGS sequence"/>
</dbReference>
<evidence type="ECO:0000256" key="4">
    <source>
        <dbReference type="ARBA" id="ARBA00023194"/>
    </source>
</evidence>
<feature type="compositionally biased region" description="Basic and acidic residues" evidence="5">
    <location>
        <begin position="251"/>
        <end position="269"/>
    </location>
</feature>
<reference evidence="7 8" key="1">
    <citation type="submission" date="2020-08" db="EMBL/GenBank/DDBJ databases">
        <title>Sequencing the genomes of 1000 actinobacteria strains.</title>
        <authorList>
            <person name="Klenk H.-P."/>
        </authorList>
    </citation>
    <scope>NUCLEOTIDE SEQUENCE [LARGE SCALE GENOMIC DNA]</scope>
    <source>
        <strain evidence="7 8">DSM 44936</strain>
    </source>
</reference>
<accession>A0A7X0IJL9</accession>
<dbReference type="RefSeq" id="WP_184985610.1">
    <property type="nucleotide sequence ID" value="NZ_BAAALO010000019.1"/>
</dbReference>
<proteinExistence type="predicted"/>
<evidence type="ECO:0000313" key="7">
    <source>
        <dbReference type="EMBL" id="MBB6475929.1"/>
    </source>
</evidence>